<reference evidence="1" key="1">
    <citation type="submission" date="2022-06" db="EMBL/GenBank/DDBJ databases">
        <title>Dynamics of rice microbiomes reveals core vertical transmitted seed endophytes.</title>
        <authorList>
            <person name="Liao K."/>
            <person name="Zhang X."/>
        </authorList>
    </citation>
    <scope>NUCLEOTIDE SEQUENCE</scope>
    <source>
        <strain evidence="1">JT1-17</strain>
    </source>
</reference>
<comment type="caution">
    <text evidence="1">The sequence shown here is derived from an EMBL/GenBank/DDBJ whole genome shotgun (WGS) entry which is preliminary data.</text>
</comment>
<dbReference type="EMBL" id="JANFVX010000014">
    <property type="protein sequence ID" value="MCW0345345.1"/>
    <property type="molecule type" value="Genomic_DNA"/>
</dbReference>
<evidence type="ECO:0000313" key="2">
    <source>
        <dbReference type="Proteomes" id="UP001208888"/>
    </source>
</evidence>
<protein>
    <recommendedName>
        <fullName evidence="3">DUF1493 family protein</fullName>
    </recommendedName>
</protein>
<dbReference type="Proteomes" id="UP001208888">
    <property type="component" value="Unassembled WGS sequence"/>
</dbReference>
<evidence type="ECO:0000313" key="1">
    <source>
        <dbReference type="EMBL" id="MCW0345345.1"/>
    </source>
</evidence>
<dbReference type="AlphaFoldDB" id="A0AAJ1FUD2"/>
<name>A0AAJ1FUD2_PANAN</name>
<accession>A0AAJ1FUD2</accession>
<gene>
    <name evidence="1" type="ORF">NB703_003438</name>
</gene>
<evidence type="ECO:0008006" key="3">
    <source>
        <dbReference type="Google" id="ProtNLM"/>
    </source>
</evidence>
<dbReference type="Pfam" id="PF07377">
    <property type="entry name" value="DUF1493"/>
    <property type="match status" value="1"/>
</dbReference>
<organism evidence="1 2">
    <name type="scientific">Pantoea ananas</name>
    <name type="common">Erwinia uredovora</name>
    <dbReference type="NCBI Taxonomy" id="553"/>
    <lineage>
        <taxon>Bacteria</taxon>
        <taxon>Pseudomonadati</taxon>
        <taxon>Pseudomonadota</taxon>
        <taxon>Gammaproteobacteria</taxon>
        <taxon>Enterobacterales</taxon>
        <taxon>Erwiniaceae</taxon>
        <taxon>Pantoea</taxon>
    </lineage>
</organism>
<dbReference type="InterPro" id="IPR010862">
    <property type="entry name" value="DUF1493"/>
</dbReference>
<sequence>MDSLSEEIITFVRDNYARRRFIFWGERLPVTAETSLRDDLKLTIETAGALMHEYFERWNVESLGFDIRNYVHPELPGTGEIPDPHKPLTVSMLIDSARAGHWLYT</sequence>
<proteinExistence type="predicted"/>